<feature type="transmembrane region" description="Helical" evidence="1">
    <location>
        <begin position="63"/>
        <end position="81"/>
    </location>
</feature>
<protein>
    <submittedName>
        <fullName evidence="2">Uncharacterized protein</fullName>
    </submittedName>
</protein>
<evidence type="ECO:0000313" key="3">
    <source>
        <dbReference type="Proteomes" id="UP001063698"/>
    </source>
</evidence>
<proteinExistence type="predicted"/>
<keyword evidence="3" id="KW-1185">Reference proteome</keyword>
<keyword evidence="1" id="KW-0812">Transmembrane</keyword>
<name>A0A977KB37_9CREN</name>
<keyword evidence="1" id="KW-0472">Membrane</keyword>
<dbReference type="EMBL" id="CP006868">
    <property type="protein sequence ID" value="UXD22419.1"/>
    <property type="molecule type" value="Genomic_DNA"/>
</dbReference>
<gene>
    <name evidence="2" type="ORF">IPA_04555</name>
</gene>
<evidence type="ECO:0000313" key="2">
    <source>
        <dbReference type="EMBL" id="UXD22419.1"/>
    </source>
</evidence>
<feature type="transmembrane region" description="Helical" evidence="1">
    <location>
        <begin position="31"/>
        <end position="51"/>
    </location>
</feature>
<dbReference type="Proteomes" id="UP001063698">
    <property type="component" value="Chromosome"/>
</dbReference>
<feature type="transmembrane region" description="Helical" evidence="1">
    <location>
        <begin position="7"/>
        <end position="25"/>
    </location>
</feature>
<organism evidence="2 3">
    <name type="scientific">Ignicoccus pacificus DSM 13166</name>
    <dbReference type="NCBI Taxonomy" id="940294"/>
    <lineage>
        <taxon>Archaea</taxon>
        <taxon>Thermoproteota</taxon>
        <taxon>Thermoprotei</taxon>
        <taxon>Desulfurococcales</taxon>
        <taxon>Desulfurococcaceae</taxon>
        <taxon>Ignicoccus</taxon>
    </lineage>
</organism>
<dbReference type="AlphaFoldDB" id="A0A977KB37"/>
<sequence>MNYATQFYSWIQGIVSHYLQIYVFAKNPELAARYGNLIVLMVTLTVIYALLEVFESFKKVLRYIILMGWFILVLAIVFNYLNRH</sequence>
<reference evidence="2" key="1">
    <citation type="submission" date="2013-11" db="EMBL/GenBank/DDBJ databases">
        <title>Comparative genomics of Ignicoccus.</title>
        <authorList>
            <person name="Podar M."/>
        </authorList>
    </citation>
    <scope>NUCLEOTIDE SEQUENCE</scope>
    <source>
        <strain evidence="2">DSM 13166</strain>
    </source>
</reference>
<accession>A0A977KB37</accession>
<evidence type="ECO:0000256" key="1">
    <source>
        <dbReference type="SAM" id="Phobius"/>
    </source>
</evidence>
<keyword evidence="1" id="KW-1133">Transmembrane helix</keyword>
<dbReference type="KEGG" id="ipc:IPA_04555"/>